<dbReference type="EMBL" id="JAHJDP010000012">
    <property type="protein sequence ID" value="MBU2689669.1"/>
    <property type="molecule type" value="Genomic_DNA"/>
</dbReference>
<dbReference type="InterPro" id="IPR010298">
    <property type="entry name" value="YacP-like"/>
</dbReference>
<dbReference type="AlphaFoldDB" id="A0A948RTZ3"/>
<accession>A0A948RTZ3</accession>
<name>A0A948RTZ3_UNCEI</name>
<dbReference type="PANTHER" id="PTHR34547">
    <property type="entry name" value="YACP-LIKE NYN DOMAIN PROTEIN"/>
    <property type="match status" value="1"/>
</dbReference>
<feature type="region of interest" description="Disordered" evidence="1">
    <location>
        <begin position="159"/>
        <end position="232"/>
    </location>
</feature>
<reference evidence="2" key="1">
    <citation type="submission" date="2021-05" db="EMBL/GenBank/DDBJ databases">
        <title>Energy efficiency and biological interactions define the core microbiome of deep oligotrophic groundwater.</title>
        <authorList>
            <person name="Mehrshad M."/>
            <person name="Lopez-Fernandez M."/>
            <person name="Bell E."/>
            <person name="Bernier-Latmani R."/>
            <person name="Bertilsson S."/>
            <person name="Dopson M."/>
        </authorList>
    </citation>
    <scope>NUCLEOTIDE SEQUENCE</scope>
    <source>
        <strain evidence="2">Modern_marine.mb.64</strain>
    </source>
</reference>
<organism evidence="2 3">
    <name type="scientific">Eiseniibacteriota bacterium</name>
    <dbReference type="NCBI Taxonomy" id="2212470"/>
    <lineage>
        <taxon>Bacteria</taxon>
        <taxon>Candidatus Eiseniibacteriota</taxon>
    </lineage>
</organism>
<dbReference type="Proteomes" id="UP000777784">
    <property type="component" value="Unassembled WGS sequence"/>
</dbReference>
<protein>
    <submittedName>
        <fullName evidence="2">NYN domain-containing protein</fullName>
    </submittedName>
</protein>
<dbReference type="Pfam" id="PF05991">
    <property type="entry name" value="NYN_YacP"/>
    <property type="match status" value="1"/>
</dbReference>
<comment type="caution">
    <text evidence="2">The sequence shown here is derived from an EMBL/GenBank/DDBJ whole genome shotgun (WGS) entry which is preliminary data.</text>
</comment>
<evidence type="ECO:0000256" key="1">
    <source>
        <dbReference type="SAM" id="MobiDB-lite"/>
    </source>
</evidence>
<dbReference type="SUPFAM" id="SSF88723">
    <property type="entry name" value="PIN domain-like"/>
    <property type="match status" value="1"/>
</dbReference>
<gene>
    <name evidence="2" type="ORF">KJ970_02000</name>
</gene>
<evidence type="ECO:0000313" key="3">
    <source>
        <dbReference type="Proteomes" id="UP000777784"/>
    </source>
</evidence>
<dbReference type="InterPro" id="IPR029060">
    <property type="entry name" value="PIN-like_dom_sf"/>
</dbReference>
<evidence type="ECO:0000313" key="2">
    <source>
        <dbReference type="EMBL" id="MBU2689669.1"/>
    </source>
</evidence>
<dbReference type="PANTHER" id="PTHR34547:SF1">
    <property type="entry name" value="YACP-LIKE NYN DOMAIN PROTEIN"/>
    <property type="match status" value="1"/>
</dbReference>
<sequence length="232" mass="26766">MVKRPRIWIVDGHNLIFQIPHLEELQVTQRRHEARRGLEKIFSRYSMRSGERVIIVYDGNRLEQNPDVVSSEYLETIYTFQPEEADDRIQYLASQYLSHGCRVRVLTSDLRTLSPGLPAGAVIVSPIDFFKELAGRPENPDEKRIKGDFSDVEAELLKRGGGWPEEEEIPPPPPSGLPVRPVPARQKRKTAATVPEKPMPQAAEMSREAREALRKKKERGRRKQQRRLQKEK</sequence>
<feature type="compositionally biased region" description="Basic residues" evidence="1">
    <location>
        <begin position="213"/>
        <end position="232"/>
    </location>
</feature>
<proteinExistence type="predicted"/>